<proteinExistence type="predicted"/>
<keyword evidence="2" id="KW-1185">Reference proteome</keyword>
<gene>
    <name evidence="1" type="ORF">EVAR_22642_1</name>
</gene>
<dbReference type="PANTHER" id="PTHR45749:SF21">
    <property type="entry name" value="DUF4371 DOMAIN-CONTAINING PROTEIN"/>
    <property type="match status" value="1"/>
</dbReference>
<accession>A0A4C1VJF4</accession>
<sequence>MTLLGGRLASACTRAKSYDWSGRRLRLVRGTFSNSWKKMYLILRSAGLRVTTMPRQCQVFVHGGLQRKIREVNPKALFSPCFNYSLNLCAVHAFACVPSSVTCFGTVEKIYSFFSSSTQKWQLLKEKTGKNLKRLSDTRWSAYYKLRGLIHLCRPGPLTSLVRHWAGPGFGRAGARSLSSALESVL</sequence>
<dbReference type="AlphaFoldDB" id="A0A4C1VJF4"/>
<name>A0A4C1VJF4_EUMVA</name>
<organism evidence="1 2">
    <name type="scientific">Eumeta variegata</name>
    <name type="common">Bagworm moth</name>
    <name type="synonym">Eumeta japonica</name>
    <dbReference type="NCBI Taxonomy" id="151549"/>
    <lineage>
        <taxon>Eukaryota</taxon>
        <taxon>Metazoa</taxon>
        <taxon>Ecdysozoa</taxon>
        <taxon>Arthropoda</taxon>
        <taxon>Hexapoda</taxon>
        <taxon>Insecta</taxon>
        <taxon>Pterygota</taxon>
        <taxon>Neoptera</taxon>
        <taxon>Endopterygota</taxon>
        <taxon>Lepidoptera</taxon>
        <taxon>Glossata</taxon>
        <taxon>Ditrysia</taxon>
        <taxon>Tineoidea</taxon>
        <taxon>Psychidae</taxon>
        <taxon>Oiketicinae</taxon>
        <taxon>Eumeta</taxon>
    </lineage>
</organism>
<dbReference type="OrthoDB" id="6624624at2759"/>
<comment type="caution">
    <text evidence="1">The sequence shown here is derived from an EMBL/GenBank/DDBJ whole genome shotgun (WGS) entry which is preliminary data.</text>
</comment>
<evidence type="ECO:0000313" key="1">
    <source>
        <dbReference type="EMBL" id="GBP39238.1"/>
    </source>
</evidence>
<dbReference type="PANTHER" id="PTHR45749">
    <property type="match status" value="1"/>
</dbReference>
<protein>
    <submittedName>
        <fullName evidence="1">Uncharacterized protein</fullName>
    </submittedName>
</protein>
<dbReference type="STRING" id="151549.A0A4C1VJF4"/>
<dbReference type="Proteomes" id="UP000299102">
    <property type="component" value="Unassembled WGS sequence"/>
</dbReference>
<dbReference type="EMBL" id="BGZK01000362">
    <property type="protein sequence ID" value="GBP39238.1"/>
    <property type="molecule type" value="Genomic_DNA"/>
</dbReference>
<evidence type="ECO:0000313" key="2">
    <source>
        <dbReference type="Proteomes" id="UP000299102"/>
    </source>
</evidence>
<reference evidence="1 2" key="1">
    <citation type="journal article" date="2019" name="Commun. Biol.">
        <title>The bagworm genome reveals a unique fibroin gene that provides high tensile strength.</title>
        <authorList>
            <person name="Kono N."/>
            <person name="Nakamura H."/>
            <person name="Ohtoshi R."/>
            <person name="Tomita M."/>
            <person name="Numata K."/>
            <person name="Arakawa K."/>
        </authorList>
    </citation>
    <scope>NUCLEOTIDE SEQUENCE [LARGE SCALE GENOMIC DNA]</scope>
</reference>